<feature type="region of interest" description="Disordered" evidence="1">
    <location>
        <begin position="1"/>
        <end position="59"/>
    </location>
</feature>
<name>A0A9W6QIN4_9PSEU</name>
<sequence>MRDVTTPNPAPPTGDPATPPATDPAPAAPPVPAPPANPPAQPSTGQGEPLGLTQADLDRIITTRLGQQKTQYEQQQADFQAKLAQAFGLGPEEQDPAKALEAAQQQATAFQQQAQTAMVESLAMAAGIKPDKVPLFARLVDVPGALNGVNPADGTAVRTALQSAVTATAALTPEFKGAALPASSGGDRQSGGTPSIDEQIAAAQKAGDWKTVIALKRAKAAQQPR</sequence>
<dbReference type="AlphaFoldDB" id="A0A9W6QIN4"/>
<evidence type="ECO:0000313" key="3">
    <source>
        <dbReference type="Proteomes" id="UP001165042"/>
    </source>
</evidence>
<dbReference type="EMBL" id="BSSD01000003">
    <property type="protein sequence ID" value="GLW91786.1"/>
    <property type="molecule type" value="Genomic_DNA"/>
</dbReference>
<accession>A0A9W6QIN4</accession>
<comment type="caution">
    <text evidence="2">The sequence shown here is derived from an EMBL/GenBank/DDBJ whole genome shotgun (WGS) entry which is preliminary data.</text>
</comment>
<evidence type="ECO:0000313" key="2">
    <source>
        <dbReference type="EMBL" id="GLW91786.1"/>
    </source>
</evidence>
<evidence type="ECO:0000256" key="1">
    <source>
        <dbReference type="SAM" id="MobiDB-lite"/>
    </source>
</evidence>
<feature type="region of interest" description="Disordered" evidence="1">
    <location>
        <begin position="178"/>
        <end position="201"/>
    </location>
</feature>
<reference evidence="2" key="1">
    <citation type="submission" date="2023-02" db="EMBL/GenBank/DDBJ databases">
        <title>Actinokineospora globicatena NBRC 15670.</title>
        <authorList>
            <person name="Ichikawa N."/>
            <person name="Sato H."/>
            <person name="Tonouchi N."/>
        </authorList>
    </citation>
    <scope>NUCLEOTIDE SEQUENCE</scope>
    <source>
        <strain evidence="2">NBRC 15670</strain>
    </source>
</reference>
<evidence type="ECO:0008006" key="4">
    <source>
        <dbReference type="Google" id="ProtNLM"/>
    </source>
</evidence>
<organism evidence="2 3">
    <name type="scientific">Actinokineospora globicatena</name>
    <dbReference type="NCBI Taxonomy" id="103729"/>
    <lineage>
        <taxon>Bacteria</taxon>
        <taxon>Bacillati</taxon>
        <taxon>Actinomycetota</taxon>
        <taxon>Actinomycetes</taxon>
        <taxon>Pseudonocardiales</taxon>
        <taxon>Pseudonocardiaceae</taxon>
        <taxon>Actinokineospora</taxon>
    </lineage>
</organism>
<gene>
    <name evidence="2" type="ORF">Aglo03_26020</name>
</gene>
<proteinExistence type="predicted"/>
<protein>
    <recommendedName>
        <fullName evidence="4">Scaffolding protein</fullName>
    </recommendedName>
</protein>
<feature type="compositionally biased region" description="Pro residues" evidence="1">
    <location>
        <begin position="8"/>
        <end position="41"/>
    </location>
</feature>
<dbReference type="Proteomes" id="UP001165042">
    <property type="component" value="Unassembled WGS sequence"/>
</dbReference>
<keyword evidence="3" id="KW-1185">Reference proteome</keyword>